<reference evidence="1 2" key="1">
    <citation type="submission" date="2016-07" db="EMBL/GenBank/DDBJ databases">
        <title>Draft genome of Streptomyces diastatochromogenes.</title>
        <authorList>
            <person name="Podduturi R."/>
            <person name="Lukassen M.B."/>
            <person name="Clausen N."/>
            <person name="Nielsen J.L."/>
            <person name="Jorgensen N.O."/>
        </authorList>
    </citation>
    <scope>NUCLEOTIDE SEQUENCE [LARGE SCALE GENOMIC DNA]</scope>
    <source>
        <strain evidence="1 2">DSM 40608</strain>
    </source>
</reference>
<accession>A0A233RVL0</accession>
<dbReference type="EMBL" id="MCGQ01000073">
    <property type="protein sequence ID" value="OXY87428.1"/>
    <property type="molecule type" value="Genomic_DNA"/>
</dbReference>
<dbReference type="Proteomes" id="UP000215483">
    <property type="component" value="Unassembled WGS sequence"/>
</dbReference>
<comment type="caution">
    <text evidence="1">The sequence shown here is derived from an EMBL/GenBank/DDBJ whole genome shotgun (WGS) entry which is preliminary data.</text>
</comment>
<name>A0A233RVL0_STRDA</name>
<evidence type="ECO:0000313" key="1">
    <source>
        <dbReference type="EMBL" id="OXY87428.1"/>
    </source>
</evidence>
<organism evidence="1 2">
    <name type="scientific">Streptomyces diastatochromogenes</name>
    <dbReference type="NCBI Taxonomy" id="42236"/>
    <lineage>
        <taxon>Bacteria</taxon>
        <taxon>Bacillati</taxon>
        <taxon>Actinomycetota</taxon>
        <taxon>Actinomycetes</taxon>
        <taxon>Kitasatosporales</taxon>
        <taxon>Streptomycetaceae</taxon>
        <taxon>Streptomyces</taxon>
    </lineage>
</organism>
<keyword evidence="2" id="KW-1185">Reference proteome</keyword>
<sequence length="68" mass="6949">MGLDPHTLIAYQSPNSGHAIALMVNEGATQMVAVDLTKMLDGTTVPASGHVCTSGTLPPTAESFIALP</sequence>
<evidence type="ECO:0008006" key="3">
    <source>
        <dbReference type="Google" id="ProtNLM"/>
    </source>
</evidence>
<evidence type="ECO:0000313" key="2">
    <source>
        <dbReference type="Proteomes" id="UP000215483"/>
    </source>
</evidence>
<dbReference type="AlphaFoldDB" id="A0A233RVL0"/>
<protein>
    <recommendedName>
        <fullName evidence="3">Glycosyl hydrolase family 30 beta sandwich domain-containing protein</fullName>
    </recommendedName>
</protein>
<dbReference type="RefSeq" id="WP_094222610.1">
    <property type="nucleotide sequence ID" value="NZ_MCGQ01000073.1"/>
</dbReference>
<proteinExistence type="predicted"/>
<dbReference type="OrthoDB" id="9819921at2"/>
<gene>
    <name evidence="1" type="ORF">BEK98_43885</name>
</gene>